<reference evidence="2 3" key="1">
    <citation type="journal article" date="2015" name="Nature">
        <title>rRNA introns, odd ribosomes, and small enigmatic genomes across a large radiation of phyla.</title>
        <authorList>
            <person name="Brown C.T."/>
            <person name="Hug L.A."/>
            <person name="Thomas B.C."/>
            <person name="Sharon I."/>
            <person name="Castelle C.J."/>
            <person name="Singh A."/>
            <person name="Wilkins M.J."/>
            <person name="Williams K.H."/>
            <person name="Banfield J.F."/>
        </authorList>
    </citation>
    <scope>NUCLEOTIDE SEQUENCE [LARGE SCALE GENOMIC DNA]</scope>
</reference>
<keyword evidence="1" id="KW-1133">Transmembrane helix</keyword>
<keyword evidence="1" id="KW-0812">Transmembrane</keyword>
<keyword evidence="1" id="KW-0472">Membrane</keyword>
<feature type="transmembrane region" description="Helical" evidence="1">
    <location>
        <begin position="15"/>
        <end position="36"/>
    </location>
</feature>
<dbReference type="STRING" id="1618358.UX80_C0004G0005"/>
<feature type="transmembrane region" description="Helical" evidence="1">
    <location>
        <begin position="94"/>
        <end position="112"/>
    </location>
</feature>
<evidence type="ECO:0000313" key="3">
    <source>
        <dbReference type="Proteomes" id="UP000034307"/>
    </source>
</evidence>
<comment type="caution">
    <text evidence="2">The sequence shown here is derived from an EMBL/GenBank/DDBJ whole genome shotgun (WGS) entry which is preliminary data.</text>
</comment>
<gene>
    <name evidence="2" type="ORF">UX80_C0004G0005</name>
</gene>
<evidence type="ECO:0000313" key="2">
    <source>
        <dbReference type="EMBL" id="KKU58254.1"/>
    </source>
</evidence>
<dbReference type="EMBL" id="LCNO01000004">
    <property type="protein sequence ID" value="KKU58254.1"/>
    <property type="molecule type" value="Genomic_DNA"/>
</dbReference>
<proteinExistence type="predicted"/>
<name>A0A0G1RLQ4_9BACT</name>
<evidence type="ECO:0000256" key="1">
    <source>
        <dbReference type="SAM" id="Phobius"/>
    </source>
</evidence>
<dbReference type="AlphaFoldDB" id="A0A0G1RLQ4"/>
<sequence>MLLSFQDLFEYRMNFLWQTGGMVINTLMLYAFWTAILGSGNTFPIGQYYFLISIIGAITNIGFWEFSRPIQNGDIATDLLKPYNIFLKTMVGDIPNKTVYLFLGVFGCMLWVY</sequence>
<dbReference type="Proteomes" id="UP000034307">
    <property type="component" value="Unassembled WGS sequence"/>
</dbReference>
<protein>
    <submittedName>
        <fullName evidence="2">Uncharacterized protein</fullName>
    </submittedName>
</protein>
<accession>A0A0G1RLQ4</accession>
<organism evidence="2 3">
    <name type="scientific">Candidatus Amesbacteria bacterium GW2011_GWA2_47_11b</name>
    <dbReference type="NCBI Taxonomy" id="1618358"/>
    <lineage>
        <taxon>Bacteria</taxon>
        <taxon>Candidatus Amesiibacteriota</taxon>
    </lineage>
</organism>
<feature type="transmembrane region" description="Helical" evidence="1">
    <location>
        <begin position="48"/>
        <end position="64"/>
    </location>
</feature>